<protein>
    <submittedName>
        <fullName evidence="1">Uncharacterized protein</fullName>
    </submittedName>
</protein>
<dbReference type="PANTHER" id="PTHR31762:SF4">
    <property type="entry name" value="COILED-COIL DOMAIN-CONTAINING PROTEIN SCD2"/>
    <property type="match status" value="1"/>
</dbReference>
<dbReference type="AlphaFoldDB" id="S8DXG4"/>
<name>S8DXG4_9LAMI</name>
<reference evidence="1 2" key="1">
    <citation type="journal article" date="2013" name="BMC Genomics">
        <title>The miniature genome of a carnivorous plant Genlisea aurea contains a low number of genes and short non-coding sequences.</title>
        <authorList>
            <person name="Leushkin E.V."/>
            <person name="Sutormin R.A."/>
            <person name="Nabieva E.R."/>
            <person name="Penin A.A."/>
            <person name="Kondrashov A.S."/>
            <person name="Logacheva M.D."/>
        </authorList>
    </citation>
    <scope>NUCLEOTIDE SEQUENCE [LARGE SCALE GENOMIC DNA]</scope>
</reference>
<dbReference type="EMBL" id="AUSU01002839">
    <property type="protein sequence ID" value="EPS67968.1"/>
    <property type="molecule type" value="Genomic_DNA"/>
</dbReference>
<dbReference type="PANTHER" id="PTHR31762">
    <property type="entry name" value="FAS-BINDING FACTOR-LIKE PROTEIN"/>
    <property type="match status" value="1"/>
</dbReference>
<evidence type="ECO:0000313" key="1">
    <source>
        <dbReference type="EMBL" id="EPS67968.1"/>
    </source>
</evidence>
<dbReference type="GO" id="GO:0000911">
    <property type="term" value="P:cytokinesis by cell plate formation"/>
    <property type="evidence" value="ECO:0007669"/>
    <property type="project" value="InterPro"/>
</dbReference>
<proteinExistence type="predicted"/>
<dbReference type="OrthoDB" id="2014962at2759"/>
<keyword evidence="2" id="KW-1185">Reference proteome</keyword>
<comment type="caution">
    <text evidence="1">The sequence shown here is derived from an EMBL/GenBank/DDBJ whole genome shotgun (WGS) entry which is preliminary data.</text>
</comment>
<dbReference type="InterPro" id="IPR040321">
    <property type="entry name" value="SCD2-like"/>
</dbReference>
<gene>
    <name evidence="1" type="ORF">M569_06807</name>
</gene>
<evidence type="ECO:0000313" key="2">
    <source>
        <dbReference type="Proteomes" id="UP000015453"/>
    </source>
</evidence>
<dbReference type="Proteomes" id="UP000015453">
    <property type="component" value="Unassembled WGS sequence"/>
</dbReference>
<sequence length="101" mass="11989">MSELSPEESEDVLFKEPHHISLQAWLTYFWRRAKVYGVEVEKADERLNFWNSRSGQAPTSHDAVDVEQGLIELRKLEIERRLWESRRDIDQDDDHHPTLSS</sequence>
<organism evidence="1 2">
    <name type="scientific">Genlisea aurea</name>
    <dbReference type="NCBI Taxonomy" id="192259"/>
    <lineage>
        <taxon>Eukaryota</taxon>
        <taxon>Viridiplantae</taxon>
        <taxon>Streptophyta</taxon>
        <taxon>Embryophyta</taxon>
        <taxon>Tracheophyta</taxon>
        <taxon>Spermatophyta</taxon>
        <taxon>Magnoliopsida</taxon>
        <taxon>eudicotyledons</taxon>
        <taxon>Gunneridae</taxon>
        <taxon>Pentapetalae</taxon>
        <taxon>asterids</taxon>
        <taxon>lamiids</taxon>
        <taxon>Lamiales</taxon>
        <taxon>Lentibulariaceae</taxon>
        <taxon>Genlisea</taxon>
    </lineage>
</organism>
<accession>S8DXG4</accession>